<dbReference type="PANTHER" id="PTHR42798:SF7">
    <property type="entry name" value="ALPHA-D-RIBOSE 1-METHYLPHOSPHONATE 5-TRIPHOSPHATE SYNTHASE SUBUNIT PHNL"/>
    <property type="match status" value="1"/>
</dbReference>
<keyword evidence="2" id="KW-0813">Transport</keyword>
<dbReference type="PROSITE" id="PS50893">
    <property type="entry name" value="ABC_TRANSPORTER_2"/>
    <property type="match status" value="1"/>
</dbReference>
<dbReference type="Gene3D" id="3.40.50.300">
    <property type="entry name" value="P-loop containing nucleotide triphosphate hydrolases"/>
    <property type="match status" value="1"/>
</dbReference>
<dbReference type="GO" id="GO:0098796">
    <property type="term" value="C:membrane protein complex"/>
    <property type="evidence" value="ECO:0007669"/>
    <property type="project" value="UniProtKB-ARBA"/>
</dbReference>
<dbReference type="InterPro" id="IPR027417">
    <property type="entry name" value="P-loop_NTPase"/>
</dbReference>
<keyword evidence="3" id="KW-0547">Nucleotide-binding</keyword>
<proteinExistence type="inferred from homology"/>
<dbReference type="InterPro" id="IPR017911">
    <property type="entry name" value="MacB-like_ATP-bd"/>
</dbReference>
<gene>
    <name evidence="6" type="ORF">SAMN02910417_01693</name>
</gene>
<dbReference type="SUPFAM" id="SSF52540">
    <property type="entry name" value="P-loop containing nucleoside triphosphate hydrolases"/>
    <property type="match status" value="1"/>
</dbReference>
<organism evidence="6 7">
    <name type="scientific">Eubacterium oxidoreducens</name>
    <dbReference type="NCBI Taxonomy" id="1732"/>
    <lineage>
        <taxon>Bacteria</taxon>
        <taxon>Bacillati</taxon>
        <taxon>Bacillota</taxon>
        <taxon>Clostridia</taxon>
        <taxon>Eubacteriales</taxon>
        <taxon>Eubacteriaceae</taxon>
        <taxon>Eubacterium</taxon>
    </lineage>
</organism>
<dbReference type="Proteomes" id="UP000199228">
    <property type="component" value="Unassembled WGS sequence"/>
</dbReference>
<evidence type="ECO:0000256" key="3">
    <source>
        <dbReference type="ARBA" id="ARBA00022741"/>
    </source>
</evidence>
<dbReference type="OrthoDB" id="9802264at2"/>
<feature type="domain" description="ABC transporter" evidence="5">
    <location>
        <begin position="2"/>
        <end position="235"/>
    </location>
</feature>
<sequence length="235" mass="26541">MIKLRNIIKKYNENKPSELVAINDVDFNVEKGDFIAIVGVSGSGKTTLLNIMGLMDSNFYGTYTWDDIDMTKLSENEKSRFRNEKIGFVVQDFALVEHYTVRENITIPLDYKKGGITKKEKEELIRSNLREFGLEDKINVKAGNLSGGQRQRVAIIRAIINNPDLILADEPTGALDGKNTEDVMNVLRRLNESGKTIIVITHDEKVADFCHKKYSIIDGRLQGDVLAHNTEVVRL</sequence>
<dbReference type="EMBL" id="FMXR01000012">
    <property type="protein sequence ID" value="SDB22936.1"/>
    <property type="molecule type" value="Genomic_DNA"/>
</dbReference>
<evidence type="ECO:0000313" key="7">
    <source>
        <dbReference type="Proteomes" id="UP000199228"/>
    </source>
</evidence>
<evidence type="ECO:0000313" key="6">
    <source>
        <dbReference type="EMBL" id="SDB22936.1"/>
    </source>
</evidence>
<reference evidence="6 7" key="1">
    <citation type="submission" date="2016-10" db="EMBL/GenBank/DDBJ databases">
        <authorList>
            <person name="de Groot N.N."/>
        </authorList>
    </citation>
    <scope>NUCLEOTIDE SEQUENCE [LARGE SCALE GENOMIC DNA]</scope>
    <source>
        <strain evidence="6 7">DSM 3217</strain>
    </source>
</reference>
<dbReference type="PROSITE" id="PS00211">
    <property type="entry name" value="ABC_TRANSPORTER_1"/>
    <property type="match status" value="1"/>
</dbReference>
<accession>A0A1G6BQP4</accession>
<dbReference type="GO" id="GO:0005524">
    <property type="term" value="F:ATP binding"/>
    <property type="evidence" value="ECO:0007669"/>
    <property type="project" value="UniProtKB-KW"/>
</dbReference>
<comment type="similarity">
    <text evidence="1">Belongs to the ABC transporter superfamily.</text>
</comment>
<dbReference type="CDD" id="cd03255">
    <property type="entry name" value="ABC_MJ0796_LolCDE_FtsE"/>
    <property type="match status" value="1"/>
</dbReference>
<evidence type="ECO:0000256" key="1">
    <source>
        <dbReference type="ARBA" id="ARBA00005417"/>
    </source>
</evidence>
<dbReference type="Pfam" id="PF00005">
    <property type="entry name" value="ABC_tran"/>
    <property type="match status" value="1"/>
</dbReference>
<name>A0A1G6BQP4_EUBOX</name>
<evidence type="ECO:0000259" key="5">
    <source>
        <dbReference type="PROSITE" id="PS50893"/>
    </source>
</evidence>
<dbReference type="InterPro" id="IPR017871">
    <property type="entry name" value="ABC_transporter-like_CS"/>
</dbReference>
<dbReference type="GO" id="GO:0016887">
    <property type="term" value="F:ATP hydrolysis activity"/>
    <property type="evidence" value="ECO:0007669"/>
    <property type="project" value="InterPro"/>
</dbReference>
<keyword evidence="4 6" id="KW-0067">ATP-binding</keyword>
<dbReference type="GO" id="GO:0022857">
    <property type="term" value="F:transmembrane transporter activity"/>
    <property type="evidence" value="ECO:0007669"/>
    <property type="project" value="UniProtKB-ARBA"/>
</dbReference>
<dbReference type="InterPro" id="IPR003593">
    <property type="entry name" value="AAA+_ATPase"/>
</dbReference>
<dbReference type="PANTHER" id="PTHR42798">
    <property type="entry name" value="LIPOPROTEIN-RELEASING SYSTEM ATP-BINDING PROTEIN LOLD"/>
    <property type="match status" value="1"/>
</dbReference>
<dbReference type="FunFam" id="3.40.50.300:FF:000032">
    <property type="entry name" value="Export ABC transporter ATP-binding protein"/>
    <property type="match status" value="1"/>
</dbReference>
<keyword evidence="7" id="KW-1185">Reference proteome</keyword>
<dbReference type="STRING" id="1732.SAMN02910417_01693"/>
<protein>
    <submittedName>
        <fullName evidence="6">Putative ABC transport system ATP-binding protein</fullName>
    </submittedName>
</protein>
<dbReference type="AlphaFoldDB" id="A0A1G6BQP4"/>
<evidence type="ECO:0000256" key="4">
    <source>
        <dbReference type="ARBA" id="ARBA00022840"/>
    </source>
</evidence>
<dbReference type="RefSeq" id="WP_090173929.1">
    <property type="nucleotide sequence ID" value="NZ_FMXR01000012.1"/>
</dbReference>
<evidence type="ECO:0000256" key="2">
    <source>
        <dbReference type="ARBA" id="ARBA00022448"/>
    </source>
</evidence>
<dbReference type="InterPro" id="IPR003439">
    <property type="entry name" value="ABC_transporter-like_ATP-bd"/>
</dbReference>
<dbReference type="SMART" id="SM00382">
    <property type="entry name" value="AAA"/>
    <property type="match status" value="1"/>
</dbReference>